<dbReference type="AlphaFoldDB" id="A0A6I6L8T6"/>
<dbReference type="PANTHER" id="PTHR37315">
    <property type="entry name" value="UPF0311 PROTEIN BLR7842"/>
    <property type="match status" value="1"/>
</dbReference>
<sequence>MPMDHLAHKHLVTLTLDVDFRSMLVIGPTPGGHRRIAPVTGGHFSGERLNGTVLPGADWVINRSDGVMVIDVRLALRTDDSALIYLSYQGRFLAPAEAMSRFSKGELLEPEEYSLAIVAKFECGEDRYAWLNNVVAVGTGEQTATGPVYSLFEIG</sequence>
<gene>
    <name evidence="2" type="ORF">EUU25_11680</name>
</gene>
<dbReference type="EMBL" id="CP035733">
    <property type="protein sequence ID" value="QGY81214.1"/>
    <property type="molecule type" value="Genomic_DNA"/>
</dbReference>
<reference evidence="3" key="1">
    <citation type="submission" date="2019-01" db="EMBL/GenBank/DDBJ databases">
        <title>Sphingorhabdus lacus sp.nov., isolated from an oligotrophic freshwater lake.</title>
        <authorList>
            <person name="Park M."/>
        </authorList>
    </citation>
    <scope>NUCLEOTIDE SEQUENCE [LARGE SCALE GENOMIC DNA]</scope>
    <source>
        <strain evidence="3">IMCC1753</strain>
    </source>
</reference>
<evidence type="ECO:0000256" key="1">
    <source>
        <dbReference type="HAMAP-Rule" id="MF_00775"/>
    </source>
</evidence>
<dbReference type="KEGG" id="slaa:EUU25_11680"/>
<organism evidence="2 3">
    <name type="scientific">Sphingorhabdus lacus</name>
    <dbReference type="NCBI Taxonomy" id="392610"/>
    <lineage>
        <taxon>Bacteria</taxon>
        <taxon>Pseudomonadati</taxon>
        <taxon>Pseudomonadota</taxon>
        <taxon>Alphaproteobacteria</taxon>
        <taxon>Sphingomonadales</taxon>
        <taxon>Sphingomonadaceae</taxon>
        <taxon>Sphingorhabdus</taxon>
    </lineage>
</organism>
<comment type="similarity">
    <text evidence="1">Belongs to the UPF0311 family.</text>
</comment>
<keyword evidence="3" id="KW-1185">Reference proteome</keyword>
<name>A0A6I6L8T6_9SPHN</name>
<dbReference type="InterPro" id="IPR020915">
    <property type="entry name" value="UPF0311"/>
</dbReference>
<evidence type="ECO:0000313" key="2">
    <source>
        <dbReference type="EMBL" id="QGY81214.1"/>
    </source>
</evidence>
<dbReference type="Pfam" id="PF11578">
    <property type="entry name" value="DUF3237"/>
    <property type="match status" value="1"/>
</dbReference>
<dbReference type="OrthoDB" id="5294829at2"/>
<proteinExistence type="inferred from homology"/>
<accession>A0A6I6L8T6</accession>
<dbReference type="RefSeq" id="WP_158901175.1">
    <property type="nucleotide sequence ID" value="NZ_CP035733.1"/>
</dbReference>
<dbReference type="HAMAP" id="MF_00775">
    <property type="entry name" value="UPF0311"/>
    <property type="match status" value="1"/>
</dbReference>
<dbReference type="PANTHER" id="PTHR37315:SF1">
    <property type="entry name" value="UPF0311 PROTEIN BLR7842"/>
    <property type="match status" value="1"/>
</dbReference>
<protein>
    <recommendedName>
        <fullName evidence="1">UPF0311 protein EUU25_11680</fullName>
    </recommendedName>
</protein>
<dbReference type="Proteomes" id="UP000428803">
    <property type="component" value="Chromosome"/>
</dbReference>
<dbReference type="Gene3D" id="2.40.160.20">
    <property type="match status" value="1"/>
</dbReference>
<evidence type="ECO:0000313" key="3">
    <source>
        <dbReference type="Proteomes" id="UP000428803"/>
    </source>
</evidence>